<dbReference type="Proteomes" id="UP000612893">
    <property type="component" value="Unassembled WGS sequence"/>
</dbReference>
<dbReference type="EMBL" id="JAEKNR010000024">
    <property type="protein sequence ID" value="MBJ7596793.1"/>
    <property type="molecule type" value="Genomic_DNA"/>
</dbReference>
<dbReference type="Gene3D" id="2.60.40.420">
    <property type="entry name" value="Cupredoxins - blue copper proteins"/>
    <property type="match status" value="1"/>
</dbReference>
<accession>A0A934N7C1</accession>
<dbReference type="SUPFAM" id="SSF49503">
    <property type="entry name" value="Cupredoxins"/>
    <property type="match status" value="1"/>
</dbReference>
<keyword evidence="2" id="KW-1185">Reference proteome</keyword>
<dbReference type="InterPro" id="IPR008972">
    <property type="entry name" value="Cupredoxin"/>
</dbReference>
<name>A0A934N7C1_9BACT</name>
<evidence type="ECO:0000313" key="1">
    <source>
        <dbReference type="EMBL" id="MBJ7596793.1"/>
    </source>
</evidence>
<proteinExistence type="predicted"/>
<reference evidence="1" key="1">
    <citation type="submission" date="2020-10" db="EMBL/GenBank/DDBJ databases">
        <title>Ca. Dormibacterota MAGs.</title>
        <authorList>
            <person name="Montgomery K."/>
        </authorList>
    </citation>
    <scope>NUCLEOTIDE SEQUENCE [LARGE SCALE GENOMIC DNA]</scope>
    <source>
        <strain evidence="1">SC8812_S17_10</strain>
    </source>
</reference>
<evidence type="ECO:0000313" key="2">
    <source>
        <dbReference type="Proteomes" id="UP000612893"/>
    </source>
</evidence>
<dbReference type="AlphaFoldDB" id="A0A934N7C1"/>
<comment type="caution">
    <text evidence="1">The sequence shown here is derived from an EMBL/GenBank/DDBJ whole genome shotgun (WGS) entry which is preliminary data.</text>
</comment>
<dbReference type="RefSeq" id="WP_338198624.1">
    <property type="nucleotide sequence ID" value="NZ_JAEKNR010000024.1"/>
</dbReference>
<evidence type="ECO:0008006" key="3">
    <source>
        <dbReference type="Google" id="ProtNLM"/>
    </source>
</evidence>
<protein>
    <recommendedName>
        <fullName evidence="3">Blue (type 1) copper domain-containing protein</fullName>
    </recommendedName>
</protein>
<gene>
    <name evidence="1" type="ORF">JF922_01715</name>
</gene>
<sequence>MILRDILGCRSGHHRAHHLAGVLANGDADTSHGWELIEGLSGTFSYMSMMDSRPAFPGSFAMPLGTPSPRGWPGETVSFTAASAGTNTYVCPVPGHAQKGMHGAFIVT</sequence>
<organism evidence="1 2">
    <name type="scientific">Candidatus Nephthysia bennettiae</name>
    <dbReference type="NCBI Taxonomy" id="3127016"/>
    <lineage>
        <taxon>Bacteria</taxon>
        <taxon>Bacillati</taxon>
        <taxon>Candidatus Dormiibacterota</taxon>
        <taxon>Candidatus Dormibacteria</taxon>
        <taxon>Candidatus Dormibacterales</taxon>
        <taxon>Candidatus Dormibacteraceae</taxon>
        <taxon>Candidatus Nephthysia</taxon>
    </lineage>
</organism>